<organism evidence="2 3">
    <name type="scientific">Oncorhynchus tshawytscha</name>
    <name type="common">Chinook salmon</name>
    <name type="synonym">Salmo tshawytscha</name>
    <dbReference type="NCBI Taxonomy" id="74940"/>
    <lineage>
        <taxon>Eukaryota</taxon>
        <taxon>Metazoa</taxon>
        <taxon>Chordata</taxon>
        <taxon>Craniata</taxon>
        <taxon>Vertebrata</taxon>
        <taxon>Euteleostomi</taxon>
        <taxon>Actinopterygii</taxon>
        <taxon>Neopterygii</taxon>
        <taxon>Teleostei</taxon>
        <taxon>Protacanthopterygii</taxon>
        <taxon>Salmoniformes</taxon>
        <taxon>Salmonidae</taxon>
        <taxon>Salmoninae</taxon>
        <taxon>Oncorhynchus</taxon>
    </lineage>
</organism>
<dbReference type="AlphaFoldDB" id="A0AAZ3SUD3"/>
<dbReference type="GeneTree" id="ENSGT01140000282612"/>
<sequence length="138" mass="16162">ALHPFARLREHQFLCRKLAELLSDSHRLTKQTVLYRATPRLRTSEKKHRTKHKRLGSGLPPTNTSVGGVNRTMTQPTSRLWKCYLTKKESDGVLHQITWPPQSPDFNPIEIVWDELDRRVKEKQPTSAQHMWELLQDC</sequence>
<feature type="region of interest" description="Disordered" evidence="1">
    <location>
        <begin position="43"/>
        <end position="72"/>
    </location>
</feature>
<dbReference type="Gene3D" id="3.30.420.10">
    <property type="entry name" value="Ribonuclease H-like superfamily/Ribonuclease H"/>
    <property type="match status" value="1"/>
</dbReference>
<feature type="compositionally biased region" description="Polar residues" evidence="1">
    <location>
        <begin position="60"/>
        <end position="72"/>
    </location>
</feature>
<keyword evidence="3" id="KW-1185">Reference proteome</keyword>
<dbReference type="Ensembl" id="ENSOTST00005129451.1">
    <property type="protein sequence ID" value="ENSOTSP00005156614.1"/>
    <property type="gene ID" value="ENSOTSG00005066728.1"/>
</dbReference>
<feature type="compositionally biased region" description="Basic residues" evidence="1">
    <location>
        <begin position="45"/>
        <end position="55"/>
    </location>
</feature>
<dbReference type="Proteomes" id="UP000694402">
    <property type="component" value="Unassembled WGS sequence"/>
</dbReference>
<reference evidence="3" key="1">
    <citation type="journal article" date="2018" name="PLoS ONE">
        <title>Chinook salmon (Oncorhynchus tshawytscha) genome and transcriptome.</title>
        <authorList>
            <person name="Christensen K.A."/>
            <person name="Leong J.S."/>
            <person name="Sakhrani D."/>
            <person name="Biagi C.A."/>
            <person name="Minkley D.R."/>
            <person name="Withler R.E."/>
            <person name="Rondeau E.B."/>
            <person name="Koop B.F."/>
            <person name="Devlin R.H."/>
        </authorList>
    </citation>
    <scope>NUCLEOTIDE SEQUENCE [LARGE SCALE GENOMIC DNA]</scope>
</reference>
<dbReference type="InterPro" id="IPR036397">
    <property type="entry name" value="RNaseH_sf"/>
</dbReference>
<reference evidence="2" key="2">
    <citation type="submission" date="2025-08" db="UniProtKB">
        <authorList>
            <consortium name="Ensembl"/>
        </authorList>
    </citation>
    <scope>IDENTIFICATION</scope>
</reference>
<proteinExistence type="predicted"/>
<protein>
    <recommendedName>
        <fullName evidence="4">Tc1-like transposase DDE domain-containing protein</fullName>
    </recommendedName>
</protein>
<evidence type="ECO:0000313" key="2">
    <source>
        <dbReference type="Ensembl" id="ENSOTSP00005156614.1"/>
    </source>
</evidence>
<accession>A0AAZ3SUD3</accession>
<dbReference type="GO" id="GO:0003676">
    <property type="term" value="F:nucleic acid binding"/>
    <property type="evidence" value="ECO:0007669"/>
    <property type="project" value="InterPro"/>
</dbReference>
<evidence type="ECO:0000313" key="3">
    <source>
        <dbReference type="Proteomes" id="UP000694402"/>
    </source>
</evidence>
<name>A0AAZ3SUD3_ONCTS</name>
<reference evidence="2" key="3">
    <citation type="submission" date="2025-09" db="UniProtKB">
        <authorList>
            <consortium name="Ensembl"/>
        </authorList>
    </citation>
    <scope>IDENTIFICATION</scope>
</reference>
<evidence type="ECO:0008006" key="4">
    <source>
        <dbReference type="Google" id="ProtNLM"/>
    </source>
</evidence>
<evidence type="ECO:0000256" key="1">
    <source>
        <dbReference type="SAM" id="MobiDB-lite"/>
    </source>
</evidence>